<comment type="subcellular location">
    <subcellularLocation>
        <location evidence="1">Endomembrane system</location>
        <topology evidence="1">Multi-pass membrane protein</topology>
    </subcellularLocation>
</comment>
<dbReference type="EC" id="2.1.1.100" evidence="6"/>
<reference evidence="7" key="1">
    <citation type="journal article" date="2019" name="Int. J. Syst. Evol. Microbiol.">
        <title>The Global Catalogue of Microorganisms (GCM) 10K type strain sequencing project: providing services to taxonomists for standard genome sequencing and annotation.</title>
        <authorList>
            <consortium name="The Broad Institute Genomics Platform"/>
            <consortium name="The Broad Institute Genome Sequencing Center for Infectious Disease"/>
            <person name="Wu L."/>
            <person name="Ma J."/>
        </authorList>
    </citation>
    <scope>NUCLEOTIDE SEQUENCE [LARGE SCALE GENOMIC DNA]</scope>
    <source>
        <strain evidence="7">VKM B-3226</strain>
    </source>
</reference>
<dbReference type="PANTHER" id="PTHR43847">
    <property type="entry name" value="BLL3993 PROTEIN"/>
    <property type="match status" value="1"/>
</dbReference>
<name>A0ABV7S4B3_9RHOB</name>
<dbReference type="RefSeq" id="WP_289894323.1">
    <property type="nucleotide sequence ID" value="NZ_JBHRXE010000039.1"/>
</dbReference>
<dbReference type="InterPro" id="IPR007318">
    <property type="entry name" value="Phopholipid_MeTrfase"/>
</dbReference>
<dbReference type="EC" id="2.1.1.334" evidence="6"/>
<keyword evidence="6" id="KW-0489">Methyltransferase</keyword>
<dbReference type="InterPro" id="IPR052527">
    <property type="entry name" value="Metal_cation-efflux_comp"/>
</dbReference>
<evidence type="ECO:0000256" key="3">
    <source>
        <dbReference type="ARBA" id="ARBA00022989"/>
    </source>
</evidence>
<dbReference type="Gene3D" id="1.20.120.1630">
    <property type="match status" value="1"/>
</dbReference>
<dbReference type="Pfam" id="PF04191">
    <property type="entry name" value="PEMT"/>
    <property type="match status" value="1"/>
</dbReference>
<comment type="caution">
    <text evidence="6">The sequence shown here is derived from an EMBL/GenBank/DDBJ whole genome shotgun (WGS) entry which is preliminary data.</text>
</comment>
<dbReference type="PANTHER" id="PTHR43847:SF1">
    <property type="entry name" value="BLL3993 PROTEIN"/>
    <property type="match status" value="1"/>
</dbReference>
<dbReference type="EMBL" id="JBHRXE010000039">
    <property type="protein sequence ID" value="MFC3570597.1"/>
    <property type="molecule type" value="Genomic_DNA"/>
</dbReference>
<keyword evidence="2 5" id="KW-0812">Transmembrane</keyword>
<keyword evidence="4 5" id="KW-0472">Membrane</keyword>
<proteinExistence type="predicted"/>
<feature type="transmembrane region" description="Helical" evidence="5">
    <location>
        <begin position="12"/>
        <end position="32"/>
    </location>
</feature>
<feature type="transmembrane region" description="Helical" evidence="5">
    <location>
        <begin position="44"/>
        <end position="64"/>
    </location>
</feature>
<evidence type="ECO:0000313" key="7">
    <source>
        <dbReference type="Proteomes" id="UP001595596"/>
    </source>
</evidence>
<sequence>MRAAVNQKIRINILRLSGLALLPAILVINPVFGLDGFGHETIESLGILLLLTGVLGRFWSILYVGGAKNRHVMRDGPYSMTRNPLYFFSTVAATGIGLMFGAVSLALLIGGTVGLVLWITARREAGFLSQRFGTEYDAYAARTPFFLPDPRLCRTGRTVRFDTTTLRRNLFDALVFLSFIPIVELVDQVKLSLDWSLLTLW</sequence>
<dbReference type="Proteomes" id="UP001595596">
    <property type="component" value="Unassembled WGS sequence"/>
</dbReference>
<keyword evidence="6" id="KW-0808">Transferase</keyword>
<feature type="transmembrane region" description="Helical" evidence="5">
    <location>
        <begin position="85"/>
        <end position="118"/>
    </location>
</feature>
<evidence type="ECO:0000256" key="4">
    <source>
        <dbReference type="ARBA" id="ARBA00023136"/>
    </source>
</evidence>
<dbReference type="GO" id="GO:0004671">
    <property type="term" value="F:protein C-terminal S-isoprenylcysteine carboxyl O-methyltransferase activity"/>
    <property type="evidence" value="ECO:0007669"/>
    <property type="project" value="UniProtKB-EC"/>
</dbReference>
<evidence type="ECO:0000313" key="6">
    <source>
        <dbReference type="EMBL" id="MFC3570597.1"/>
    </source>
</evidence>
<keyword evidence="7" id="KW-1185">Reference proteome</keyword>
<evidence type="ECO:0000256" key="1">
    <source>
        <dbReference type="ARBA" id="ARBA00004127"/>
    </source>
</evidence>
<protein>
    <submittedName>
        <fullName evidence="6">Methyltransferase family protein</fullName>
        <ecNumber evidence="6">2.1.1.100</ecNumber>
        <ecNumber evidence="6">2.1.1.334</ecNumber>
    </submittedName>
</protein>
<evidence type="ECO:0000256" key="5">
    <source>
        <dbReference type="SAM" id="Phobius"/>
    </source>
</evidence>
<evidence type="ECO:0000256" key="2">
    <source>
        <dbReference type="ARBA" id="ARBA00022692"/>
    </source>
</evidence>
<organism evidence="6 7">
    <name type="scientific">Paracoccus simplex</name>
    <dbReference type="NCBI Taxonomy" id="2086346"/>
    <lineage>
        <taxon>Bacteria</taxon>
        <taxon>Pseudomonadati</taxon>
        <taxon>Pseudomonadota</taxon>
        <taxon>Alphaproteobacteria</taxon>
        <taxon>Rhodobacterales</taxon>
        <taxon>Paracoccaceae</taxon>
        <taxon>Paracoccus</taxon>
    </lineage>
</organism>
<gene>
    <name evidence="6" type="ORF">ACFOMP_14145</name>
</gene>
<keyword evidence="3 5" id="KW-1133">Transmembrane helix</keyword>
<accession>A0ABV7S4B3</accession>
<dbReference type="GO" id="GO:0032259">
    <property type="term" value="P:methylation"/>
    <property type="evidence" value="ECO:0007669"/>
    <property type="project" value="UniProtKB-KW"/>
</dbReference>